<accession>A0A8H7E4A6</accession>
<dbReference type="Proteomes" id="UP000606974">
    <property type="component" value="Unassembled WGS sequence"/>
</dbReference>
<keyword evidence="2" id="KW-1133">Transmembrane helix</keyword>
<dbReference type="OrthoDB" id="5309803at2759"/>
<evidence type="ECO:0000256" key="2">
    <source>
        <dbReference type="SAM" id="Phobius"/>
    </source>
</evidence>
<feature type="region of interest" description="Disordered" evidence="1">
    <location>
        <begin position="85"/>
        <end position="127"/>
    </location>
</feature>
<evidence type="ECO:0000313" key="3">
    <source>
        <dbReference type="EMBL" id="KAF7509979.1"/>
    </source>
</evidence>
<proteinExistence type="predicted"/>
<keyword evidence="4" id="KW-1185">Reference proteome</keyword>
<sequence length="167" mass="19011">MGWYSLLPPYLTVVETWIIRIAIFCAIVNMSPWLIAILIDLFLYVFRQVWYWVPVWGGRAQGRTRPRPPSLKDARRRTLSLADIMGSGSPGRVREESFRRRHGRNTSEKSIDGAVGEDPATPDAGIGSEPVYQNGLVPLPQCYFEALLVFNHTEVFDCDLHESSHHK</sequence>
<dbReference type="AlphaFoldDB" id="A0A8H7E4A6"/>
<gene>
    <name evidence="3" type="ORF">GJ744_007293</name>
</gene>
<evidence type="ECO:0000256" key="1">
    <source>
        <dbReference type="SAM" id="MobiDB-lite"/>
    </source>
</evidence>
<evidence type="ECO:0000313" key="4">
    <source>
        <dbReference type="Proteomes" id="UP000606974"/>
    </source>
</evidence>
<comment type="caution">
    <text evidence="3">The sequence shown here is derived from an EMBL/GenBank/DDBJ whole genome shotgun (WGS) entry which is preliminary data.</text>
</comment>
<organism evidence="3 4">
    <name type="scientific">Endocarpon pusillum</name>
    <dbReference type="NCBI Taxonomy" id="364733"/>
    <lineage>
        <taxon>Eukaryota</taxon>
        <taxon>Fungi</taxon>
        <taxon>Dikarya</taxon>
        <taxon>Ascomycota</taxon>
        <taxon>Pezizomycotina</taxon>
        <taxon>Eurotiomycetes</taxon>
        <taxon>Chaetothyriomycetidae</taxon>
        <taxon>Verrucariales</taxon>
        <taxon>Verrucariaceae</taxon>
        <taxon>Endocarpon</taxon>
    </lineage>
</organism>
<name>A0A8H7E4A6_9EURO</name>
<keyword evidence="2" id="KW-0812">Transmembrane</keyword>
<reference evidence="3" key="1">
    <citation type="submission" date="2020-02" db="EMBL/GenBank/DDBJ databases">
        <authorList>
            <person name="Palmer J.M."/>
        </authorList>
    </citation>
    <scope>NUCLEOTIDE SEQUENCE</scope>
    <source>
        <strain evidence="3">EPUS1.4</strain>
        <tissue evidence="3">Thallus</tissue>
    </source>
</reference>
<keyword evidence="2" id="KW-0472">Membrane</keyword>
<dbReference type="EMBL" id="JAACFV010000035">
    <property type="protein sequence ID" value="KAF7509979.1"/>
    <property type="molecule type" value="Genomic_DNA"/>
</dbReference>
<protein>
    <submittedName>
        <fullName evidence="3">Uncharacterized protein</fullName>
    </submittedName>
</protein>
<feature type="transmembrane region" description="Helical" evidence="2">
    <location>
        <begin position="17"/>
        <end position="46"/>
    </location>
</feature>